<reference evidence="1 3" key="2">
    <citation type="submission" date="2018-11" db="EMBL/GenBank/DDBJ databases">
        <authorList>
            <consortium name="Pathogen Informatics"/>
        </authorList>
    </citation>
    <scope>NUCLEOTIDE SEQUENCE [LARGE SCALE GENOMIC DNA]</scope>
</reference>
<dbReference type="Proteomes" id="UP000038040">
    <property type="component" value="Unplaced"/>
</dbReference>
<accession>A0A0N4U669</accession>
<name>A0A0N4U669_DRAME</name>
<dbReference type="EMBL" id="UYYG01001157">
    <property type="protein sequence ID" value="VDN56784.1"/>
    <property type="molecule type" value="Genomic_DNA"/>
</dbReference>
<evidence type="ECO:0000313" key="4">
    <source>
        <dbReference type="WBParaSite" id="DME_0000239701-mRNA-1"/>
    </source>
</evidence>
<evidence type="ECO:0000313" key="1">
    <source>
        <dbReference type="EMBL" id="VDN56784.1"/>
    </source>
</evidence>
<keyword evidence="3" id="KW-1185">Reference proteome</keyword>
<reference evidence="4" key="1">
    <citation type="submission" date="2017-02" db="UniProtKB">
        <authorList>
            <consortium name="WormBaseParasite"/>
        </authorList>
    </citation>
    <scope>IDENTIFICATION</scope>
</reference>
<evidence type="ECO:0000313" key="3">
    <source>
        <dbReference type="Proteomes" id="UP000274756"/>
    </source>
</evidence>
<evidence type="ECO:0000313" key="2">
    <source>
        <dbReference type="Proteomes" id="UP000038040"/>
    </source>
</evidence>
<gene>
    <name evidence="1" type="ORF">DME_LOCUS6757</name>
</gene>
<proteinExistence type="predicted"/>
<sequence>MGSLSPELFGNHMITIFGDSLSHTYLGRAQCFSVSDVFLPKMDSINALLHFATTLPTKTKITSLSVCNPFYANGFLYFIDRMNPKQAFVFKTFPDPERGFIASFQTRIARSGIITKCSVKKAAIDGSSGMPYVGDEIIWSNVQMFNNSAFFLVQDLKINTCVLWRIQLDSSTAEGNSKDYELNEIHSDKKAKSNDKFQHCPAIDTNDSNSFSYSKLSLKNNSKRKFSNSLKWQKIQEFHVSMFKLFDNSALHFNVKENYASVKGLKIDCNGKTLGHCFIAFHVQYNFENGIPSVA</sequence>
<dbReference type="Proteomes" id="UP000274756">
    <property type="component" value="Unassembled WGS sequence"/>
</dbReference>
<dbReference type="WBParaSite" id="DME_0000239701-mRNA-1">
    <property type="protein sequence ID" value="DME_0000239701-mRNA-1"/>
    <property type="gene ID" value="DME_0000239701"/>
</dbReference>
<protein>
    <submittedName>
        <fullName evidence="4">Peptidase A1 domain-containing protein</fullName>
    </submittedName>
</protein>
<dbReference type="AlphaFoldDB" id="A0A0N4U669"/>
<organism evidence="2 4">
    <name type="scientific">Dracunculus medinensis</name>
    <name type="common">Guinea worm</name>
    <dbReference type="NCBI Taxonomy" id="318479"/>
    <lineage>
        <taxon>Eukaryota</taxon>
        <taxon>Metazoa</taxon>
        <taxon>Ecdysozoa</taxon>
        <taxon>Nematoda</taxon>
        <taxon>Chromadorea</taxon>
        <taxon>Rhabditida</taxon>
        <taxon>Spirurina</taxon>
        <taxon>Dracunculoidea</taxon>
        <taxon>Dracunculidae</taxon>
        <taxon>Dracunculus</taxon>
    </lineage>
</organism>